<keyword evidence="2" id="KW-1185">Reference proteome</keyword>
<accession>A0ABQ8DAU4</accession>
<name>A0ABQ8DAU4_BRANA</name>
<sequence>MQVQQDKHVDCMTAALPGWSSITNYDHHRLGRIWFCWSSRVVVTRLHASAQVITCAIQVPETREQFICSAIYASTYPNPQTLAAEAEASKRWNLLASIEERSHVCAGFKLGNRTLQSFTVLLNLVHLEMPFGP</sequence>
<dbReference type="EMBL" id="JAGKQM010000005">
    <property type="protein sequence ID" value="KAH0926471.1"/>
    <property type="molecule type" value="Genomic_DNA"/>
</dbReference>
<dbReference type="Proteomes" id="UP000824890">
    <property type="component" value="Unassembled WGS sequence"/>
</dbReference>
<organism evidence="1 2">
    <name type="scientific">Brassica napus</name>
    <name type="common">Rape</name>
    <dbReference type="NCBI Taxonomy" id="3708"/>
    <lineage>
        <taxon>Eukaryota</taxon>
        <taxon>Viridiplantae</taxon>
        <taxon>Streptophyta</taxon>
        <taxon>Embryophyta</taxon>
        <taxon>Tracheophyta</taxon>
        <taxon>Spermatophyta</taxon>
        <taxon>Magnoliopsida</taxon>
        <taxon>eudicotyledons</taxon>
        <taxon>Gunneridae</taxon>
        <taxon>Pentapetalae</taxon>
        <taxon>rosids</taxon>
        <taxon>malvids</taxon>
        <taxon>Brassicales</taxon>
        <taxon>Brassicaceae</taxon>
        <taxon>Brassiceae</taxon>
        <taxon>Brassica</taxon>
    </lineage>
</organism>
<reference evidence="1 2" key="1">
    <citation type="submission" date="2021-05" db="EMBL/GenBank/DDBJ databases">
        <title>Genome Assembly of Synthetic Allotetraploid Brassica napus Reveals Homoeologous Exchanges between Subgenomes.</title>
        <authorList>
            <person name="Davis J.T."/>
        </authorList>
    </citation>
    <scope>NUCLEOTIDE SEQUENCE [LARGE SCALE GENOMIC DNA]</scope>
    <source>
        <strain evidence="2">cv. Da-Ae</strain>
        <tissue evidence="1">Seedling</tissue>
    </source>
</reference>
<proteinExistence type="predicted"/>
<gene>
    <name evidence="1" type="ORF">HID58_018727</name>
</gene>
<evidence type="ECO:0000313" key="2">
    <source>
        <dbReference type="Proteomes" id="UP000824890"/>
    </source>
</evidence>
<protein>
    <submittedName>
        <fullName evidence="1">Uncharacterized protein</fullName>
    </submittedName>
</protein>
<comment type="caution">
    <text evidence="1">The sequence shown here is derived from an EMBL/GenBank/DDBJ whole genome shotgun (WGS) entry which is preliminary data.</text>
</comment>
<evidence type="ECO:0000313" key="1">
    <source>
        <dbReference type="EMBL" id="KAH0926471.1"/>
    </source>
</evidence>